<keyword evidence="3" id="KW-1185">Reference proteome</keyword>
<dbReference type="Proteomes" id="UP000785679">
    <property type="component" value="Unassembled WGS sequence"/>
</dbReference>
<gene>
    <name evidence="2" type="ORF">FGO68_gene14105</name>
</gene>
<dbReference type="AlphaFoldDB" id="A0A8J8SUD4"/>
<feature type="compositionally biased region" description="Polar residues" evidence="1">
    <location>
        <begin position="49"/>
        <end position="63"/>
    </location>
</feature>
<comment type="caution">
    <text evidence="2">The sequence shown here is derived from an EMBL/GenBank/DDBJ whole genome shotgun (WGS) entry which is preliminary data.</text>
</comment>
<reference evidence="2" key="1">
    <citation type="submission" date="2019-06" db="EMBL/GenBank/DDBJ databases">
        <authorList>
            <person name="Zheng W."/>
        </authorList>
    </citation>
    <scope>NUCLEOTIDE SEQUENCE</scope>
    <source>
        <strain evidence="2">QDHG01</strain>
    </source>
</reference>
<accession>A0A8J8SUD4</accession>
<evidence type="ECO:0000313" key="2">
    <source>
        <dbReference type="EMBL" id="TNV70686.1"/>
    </source>
</evidence>
<name>A0A8J8SUD4_HALGN</name>
<sequence length="126" mass="14211">MLQPGCLTETQSVALLANSELSCYTSFDWQRKTSGYRGRAHPSHFAKTFESQPRHTYSRQQALSHLDPLQSGQQISPPGSSFQEGQDEFASQRKSRAQSFLSLRHPCTYQVQLISLRGTHTTIDSH</sequence>
<proteinExistence type="predicted"/>
<evidence type="ECO:0000313" key="3">
    <source>
        <dbReference type="Proteomes" id="UP000785679"/>
    </source>
</evidence>
<evidence type="ECO:0000256" key="1">
    <source>
        <dbReference type="SAM" id="MobiDB-lite"/>
    </source>
</evidence>
<protein>
    <submittedName>
        <fullName evidence="2">Uncharacterized protein</fullName>
    </submittedName>
</protein>
<feature type="region of interest" description="Disordered" evidence="1">
    <location>
        <begin position="49"/>
        <end position="90"/>
    </location>
</feature>
<feature type="compositionally biased region" description="Low complexity" evidence="1">
    <location>
        <begin position="70"/>
        <end position="83"/>
    </location>
</feature>
<dbReference type="EMBL" id="RRYP01033791">
    <property type="protein sequence ID" value="TNV70686.1"/>
    <property type="molecule type" value="Genomic_DNA"/>
</dbReference>
<organism evidence="2 3">
    <name type="scientific">Halteria grandinella</name>
    <dbReference type="NCBI Taxonomy" id="5974"/>
    <lineage>
        <taxon>Eukaryota</taxon>
        <taxon>Sar</taxon>
        <taxon>Alveolata</taxon>
        <taxon>Ciliophora</taxon>
        <taxon>Intramacronucleata</taxon>
        <taxon>Spirotrichea</taxon>
        <taxon>Stichotrichia</taxon>
        <taxon>Sporadotrichida</taxon>
        <taxon>Halteriidae</taxon>
        <taxon>Halteria</taxon>
    </lineage>
</organism>